<organism evidence="1 2">
    <name type="scientific">Hespellia stercorisuis DSM 15480</name>
    <dbReference type="NCBI Taxonomy" id="1121950"/>
    <lineage>
        <taxon>Bacteria</taxon>
        <taxon>Bacillati</taxon>
        <taxon>Bacillota</taxon>
        <taxon>Clostridia</taxon>
        <taxon>Lachnospirales</taxon>
        <taxon>Lachnospiraceae</taxon>
        <taxon>Hespellia</taxon>
    </lineage>
</organism>
<dbReference type="GO" id="GO:0004519">
    <property type="term" value="F:endonuclease activity"/>
    <property type="evidence" value="ECO:0007669"/>
    <property type="project" value="UniProtKB-KW"/>
</dbReference>
<sequence length="113" mass="13814">MTQKDIDFVRRCIREDIHKFYTWGKWKRKRAEILSMDHDECQRCKAKGIYTKATTVHHVNYVKKHPETALETYYEWRGVKHRNLISLCHDCHEEVHGYRKPKAEEPLTEERWD</sequence>
<proteinExistence type="predicted"/>
<keyword evidence="1" id="KW-0378">Hydrolase</keyword>
<reference evidence="1 2" key="1">
    <citation type="submission" date="2016-11" db="EMBL/GenBank/DDBJ databases">
        <authorList>
            <person name="Jaros S."/>
            <person name="Januszkiewicz K."/>
            <person name="Wedrychowicz H."/>
        </authorList>
    </citation>
    <scope>NUCLEOTIDE SEQUENCE [LARGE SCALE GENOMIC DNA]</scope>
    <source>
        <strain evidence="1 2">DSM 15480</strain>
    </source>
</reference>
<name>A0A1M6MVE6_9FIRM</name>
<dbReference type="Proteomes" id="UP000184301">
    <property type="component" value="Unassembled WGS sequence"/>
</dbReference>
<evidence type="ECO:0000313" key="2">
    <source>
        <dbReference type="Proteomes" id="UP000184301"/>
    </source>
</evidence>
<protein>
    <submittedName>
        <fullName evidence="1">HNH endonuclease</fullName>
    </submittedName>
</protein>
<dbReference type="STRING" id="1121950.SAMN02745243_01612"/>
<accession>A0A1M6MVE6</accession>
<gene>
    <name evidence="1" type="ORF">SAMN02745243_01612</name>
</gene>
<keyword evidence="1" id="KW-0255">Endonuclease</keyword>
<dbReference type="Gene3D" id="1.10.30.50">
    <property type="match status" value="1"/>
</dbReference>
<keyword evidence="1" id="KW-0540">Nuclease</keyword>
<dbReference type="EMBL" id="FQZY01000020">
    <property type="protein sequence ID" value="SHJ87402.1"/>
    <property type="molecule type" value="Genomic_DNA"/>
</dbReference>
<dbReference type="AlphaFoldDB" id="A0A1M6MVE6"/>
<keyword evidence="2" id="KW-1185">Reference proteome</keyword>
<dbReference type="OrthoDB" id="9811997at2"/>
<evidence type="ECO:0000313" key="1">
    <source>
        <dbReference type="EMBL" id="SHJ87402.1"/>
    </source>
</evidence>